<keyword evidence="1" id="KW-0862">Zinc</keyword>
<proteinExistence type="predicted"/>
<keyword evidence="1" id="KW-0863">Zinc-finger</keyword>
<keyword evidence="2" id="KW-1185">Reference proteome</keyword>
<reference evidence="1" key="1">
    <citation type="submission" date="2022-08" db="EMBL/GenBank/DDBJ databases">
        <authorList>
            <person name="Dzunkova M."/>
            <person name="La Clair J."/>
            <person name="Tyml T."/>
            <person name="Doud D."/>
            <person name="Schulz F."/>
            <person name="Piquer S."/>
            <person name="Porcel Sanchis D."/>
            <person name="Osborn A."/>
            <person name="Robinson D."/>
            <person name="Louie K.B."/>
            <person name="Bowen B.P."/>
            <person name="Bowers R."/>
            <person name="Lee J."/>
            <person name="Arnau Llombart V."/>
            <person name="Diaz Villanueva W."/>
            <person name="Gosliner T."/>
            <person name="Northen T."/>
            <person name="Cheng J.-F."/>
            <person name="Burkart M.D."/>
            <person name="Woyke T."/>
        </authorList>
    </citation>
    <scope>NUCLEOTIDE SEQUENCE</scope>
    <source>
        <strain evidence="1">Df01</strain>
    </source>
</reference>
<dbReference type="GO" id="GO:0008270">
    <property type="term" value="F:zinc ion binding"/>
    <property type="evidence" value="ECO:0007669"/>
    <property type="project" value="UniProtKB-KW"/>
</dbReference>
<dbReference type="EMBL" id="JANQAO010000003">
    <property type="protein sequence ID" value="MDM5148068.1"/>
    <property type="molecule type" value="Genomic_DNA"/>
</dbReference>
<name>A0ABT7QNF6_9GAMM</name>
<dbReference type="Gene3D" id="2.60.260.40">
    <property type="entry name" value="q5lls5 like domains"/>
    <property type="match status" value="1"/>
</dbReference>
<organism evidence="1 2">
    <name type="scientific">Candidatus Doriopsillibacter californiensis</name>
    <dbReference type="NCBI Taxonomy" id="2970740"/>
    <lineage>
        <taxon>Bacteria</taxon>
        <taxon>Pseudomonadati</taxon>
        <taxon>Pseudomonadota</taxon>
        <taxon>Gammaproteobacteria</taxon>
        <taxon>Candidatus Tethybacterales</taxon>
        <taxon>Candidatus Persebacteraceae</taxon>
        <taxon>Candidatus Doriopsillibacter</taxon>
    </lineage>
</organism>
<gene>
    <name evidence="1" type="ORF">NQX30_06795</name>
</gene>
<keyword evidence="1" id="KW-0479">Metal-binding</keyword>
<reference evidence="1" key="2">
    <citation type="journal article" date="2023" name="Microbiome">
        <title>Synthase-selected sorting approach identifies a beta-lactone synthase in a nudibranch symbiotic bacterium.</title>
        <authorList>
            <person name="Dzunkova M."/>
            <person name="La Clair J.J."/>
            <person name="Tyml T."/>
            <person name="Doud D."/>
            <person name="Schulz F."/>
            <person name="Piquer-Esteban S."/>
            <person name="Porcel Sanchis D."/>
            <person name="Osborn A."/>
            <person name="Robinson D."/>
            <person name="Louie K.B."/>
            <person name="Bowen B.P."/>
            <person name="Bowers R.M."/>
            <person name="Lee J."/>
            <person name="Arnau V."/>
            <person name="Diaz-Villanueva W."/>
            <person name="Stepanauskas R."/>
            <person name="Gosliner T."/>
            <person name="Date S.V."/>
            <person name="Northen T.R."/>
            <person name="Cheng J.F."/>
            <person name="Burkart M.D."/>
            <person name="Woyke T."/>
        </authorList>
    </citation>
    <scope>NUCLEOTIDE SEQUENCE</scope>
    <source>
        <strain evidence="1">Df01</strain>
    </source>
</reference>
<evidence type="ECO:0000313" key="2">
    <source>
        <dbReference type="Proteomes" id="UP001168167"/>
    </source>
</evidence>
<dbReference type="Proteomes" id="UP001168167">
    <property type="component" value="Unassembled WGS sequence"/>
</dbReference>
<comment type="caution">
    <text evidence="1">The sequence shown here is derived from an EMBL/GenBank/DDBJ whole genome shotgun (WGS) entry which is preliminary data.</text>
</comment>
<sequence>MKALVNSNYTVTPKELPLSCPPASQKGWDKHPRVFLPLSSSAPRCACPYCGTIYSLEKREDS</sequence>
<evidence type="ECO:0000313" key="1">
    <source>
        <dbReference type="EMBL" id="MDM5148068.1"/>
    </source>
</evidence>
<protein>
    <submittedName>
        <fullName evidence="1">Zinc-finger domain-containing protein</fullName>
    </submittedName>
</protein>
<accession>A0ABT7QNF6</accession>